<proteinExistence type="predicted"/>
<evidence type="ECO:0000259" key="1">
    <source>
        <dbReference type="PROSITE" id="PS50883"/>
    </source>
</evidence>
<dbReference type="Pfam" id="PF00563">
    <property type="entry name" value="EAL"/>
    <property type="match status" value="1"/>
</dbReference>
<protein>
    <submittedName>
        <fullName evidence="2">EAL domain-containing protein</fullName>
    </submittedName>
</protein>
<feature type="domain" description="EAL" evidence="1">
    <location>
        <begin position="1"/>
        <end position="166"/>
    </location>
</feature>
<dbReference type="PANTHER" id="PTHR33121:SF23">
    <property type="entry name" value="CYCLIC DI-GMP PHOSPHODIESTERASE PDEB"/>
    <property type="match status" value="1"/>
</dbReference>
<accession>A0ABT5F9U7</accession>
<keyword evidence="3" id="KW-1185">Reference proteome</keyword>
<sequence length="169" mass="18823">MKCAINLSGKSIDKTEIIEEIEIYQKEFNINPADICFEITETAAIGSISKASAFIERLRAEGFKFALDDFGAGLSSFNYLKNLPVNYLKIDGSFIRNVDNDPLDQAMVKSMADIGKTLGIETVAEFVTSEAIADYLIDVGVDYLQGFHFHKPEPLNNLVHIVRRDQIGK</sequence>
<evidence type="ECO:0000313" key="2">
    <source>
        <dbReference type="EMBL" id="MDC2887638.1"/>
    </source>
</evidence>
<dbReference type="InterPro" id="IPR050706">
    <property type="entry name" value="Cyclic-di-GMP_PDE-like"/>
</dbReference>
<dbReference type="Gene3D" id="3.20.20.450">
    <property type="entry name" value="EAL domain"/>
    <property type="match status" value="1"/>
</dbReference>
<name>A0ABT5F9U7_9GAMM</name>
<dbReference type="CDD" id="cd01948">
    <property type="entry name" value="EAL"/>
    <property type="match status" value="1"/>
</dbReference>
<dbReference type="SUPFAM" id="SSF141868">
    <property type="entry name" value="EAL domain-like"/>
    <property type="match status" value="1"/>
</dbReference>
<dbReference type="EMBL" id="JAQOMS010000002">
    <property type="protein sequence ID" value="MDC2887638.1"/>
    <property type="molecule type" value="Genomic_DNA"/>
</dbReference>
<evidence type="ECO:0000313" key="3">
    <source>
        <dbReference type="Proteomes" id="UP001528411"/>
    </source>
</evidence>
<dbReference type="SMART" id="SM00052">
    <property type="entry name" value="EAL"/>
    <property type="match status" value="1"/>
</dbReference>
<dbReference type="Proteomes" id="UP001528411">
    <property type="component" value="Unassembled WGS sequence"/>
</dbReference>
<comment type="caution">
    <text evidence="2">The sequence shown here is derived from an EMBL/GenBank/DDBJ whole genome shotgun (WGS) entry which is preliminary data.</text>
</comment>
<dbReference type="InterPro" id="IPR001633">
    <property type="entry name" value="EAL_dom"/>
</dbReference>
<dbReference type="PROSITE" id="PS50883">
    <property type="entry name" value="EAL"/>
    <property type="match status" value="1"/>
</dbReference>
<organism evidence="2 3">
    <name type="scientific">Psychrosphaera algicola</name>
    <dbReference type="NCBI Taxonomy" id="3023714"/>
    <lineage>
        <taxon>Bacteria</taxon>
        <taxon>Pseudomonadati</taxon>
        <taxon>Pseudomonadota</taxon>
        <taxon>Gammaproteobacteria</taxon>
        <taxon>Alteromonadales</taxon>
        <taxon>Pseudoalteromonadaceae</taxon>
        <taxon>Psychrosphaera</taxon>
    </lineage>
</organism>
<dbReference type="PANTHER" id="PTHR33121">
    <property type="entry name" value="CYCLIC DI-GMP PHOSPHODIESTERASE PDEF"/>
    <property type="match status" value="1"/>
</dbReference>
<gene>
    <name evidence="2" type="ORF">PN838_00720</name>
</gene>
<dbReference type="InterPro" id="IPR035919">
    <property type="entry name" value="EAL_sf"/>
</dbReference>
<reference evidence="2 3" key="1">
    <citation type="submission" date="2023-01" db="EMBL/GenBank/DDBJ databases">
        <title>Psychrosphaera sp. nov., isolated from marine algae.</title>
        <authorList>
            <person name="Bayburt H."/>
            <person name="Choi B.J."/>
            <person name="Kim J.M."/>
            <person name="Choi D.G."/>
            <person name="Jeon C.O."/>
        </authorList>
    </citation>
    <scope>NUCLEOTIDE SEQUENCE [LARGE SCALE GENOMIC DNA]</scope>
    <source>
        <strain evidence="2 3">G1-22</strain>
    </source>
</reference>